<dbReference type="Pfam" id="PF13639">
    <property type="entry name" value="zf-RING_2"/>
    <property type="match status" value="1"/>
</dbReference>
<dbReference type="InterPro" id="IPR001841">
    <property type="entry name" value="Znf_RING"/>
</dbReference>
<reference evidence="5 6" key="1">
    <citation type="submission" date="2024-02" db="EMBL/GenBank/DDBJ databases">
        <authorList>
            <person name="Chen Y."/>
            <person name="Shah S."/>
            <person name="Dougan E. K."/>
            <person name="Thang M."/>
            <person name="Chan C."/>
        </authorList>
    </citation>
    <scope>NUCLEOTIDE SEQUENCE [LARGE SCALE GENOMIC DNA]</scope>
</reference>
<keyword evidence="1" id="KW-0862">Zinc</keyword>
<dbReference type="InterPro" id="IPR013083">
    <property type="entry name" value="Znf_RING/FYVE/PHD"/>
</dbReference>
<organism evidence="5 6">
    <name type="scientific">Durusdinium trenchii</name>
    <dbReference type="NCBI Taxonomy" id="1381693"/>
    <lineage>
        <taxon>Eukaryota</taxon>
        <taxon>Sar</taxon>
        <taxon>Alveolata</taxon>
        <taxon>Dinophyceae</taxon>
        <taxon>Suessiales</taxon>
        <taxon>Symbiodiniaceae</taxon>
        <taxon>Durusdinium</taxon>
    </lineage>
</organism>
<protein>
    <submittedName>
        <fullName evidence="5">E3 ubiquitin-protein ligase SIRP1 (Salt-induced RING finger protein 1) (OsSIRP1)</fullName>
    </submittedName>
</protein>
<evidence type="ECO:0000313" key="5">
    <source>
        <dbReference type="EMBL" id="CAK9018613.1"/>
    </source>
</evidence>
<dbReference type="PANTHER" id="PTHR22765:SF348">
    <property type="entry name" value="OS09G0446275 PROTEIN"/>
    <property type="match status" value="1"/>
</dbReference>
<name>A0ABP0JVW0_9DINO</name>
<dbReference type="SMART" id="SM00184">
    <property type="entry name" value="RING"/>
    <property type="match status" value="1"/>
</dbReference>
<feature type="region of interest" description="Disordered" evidence="2">
    <location>
        <begin position="40"/>
        <end position="73"/>
    </location>
</feature>
<dbReference type="Proteomes" id="UP001642464">
    <property type="component" value="Unassembled WGS sequence"/>
</dbReference>
<dbReference type="EMBL" id="CAXAMM010008846">
    <property type="protein sequence ID" value="CAK9018613.1"/>
    <property type="molecule type" value="Genomic_DNA"/>
</dbReference>
<gene>
    <name evidence="5" type="ORF">SCF082_LOCUS14159</name>
</gene>
<dbReference type="Gene3D" id="3.30.40.10">
    <property type="entry name" value="Zinc/RING finger domain, C3HC4 (zinc finger)"/>
    <property type="match status" value="1"/>
</dbReference>
<accession>A0ABP0JVW0</accession>
<evidence type="ECO:0000256" key="3">
    <source>
        <dbReference type="SAM" id="Phobius"/>
    </source>
</evidence>
<feature type="domain" description="RING-type" evidence="4">
    <location>
        <begin position="98"/>
        <end position="148"/>
    </location>
</feature>
<evidence type="ECO:0000256" key="1">
    <source>
        <dbReference type="PROSITE-ProRule" id="PRU00175"/>
    </source>
</evidence>
<keyword evidence="1" id="KW-0863">Zinc-finger</keyword>
<keyword evidence="3" id="KW-0472">Membrane</keyword>
<keyword evidence="6" id="KW-1185">Reference proteome</keyword>
<keyword evidence="3" id="KW-1133">Transmembrane helix</keyword>
<comment type="caution">
    <text evidence="5">The sequence shown here is derived from an EMBL/GenBank/DDBJ whole genome shotgun (WGS) entry which is preliminary data.</text>
</comment>
<dbReference type="PANTHER" id="PTHR22765">
    <property type="entry name" value="RING FINGER AND PROTEASE ASSOCIATED DOMAIN-CONTAINING"/>
    <property type="match status" value="1"/>
</dbReference>
<evidence type="ECO:0000256" key="2">
    <source>
        <dbReference type="SAM" id="MobiDB-lite"/>
    </source>
</evidence>
<feature type="compositionally biased region" description="Low complexity" evidence="2">
    <location>
        <begin position="40"/>
        <end position="68"/>
    </location>
</feature>
<evidence type="ECO:0000259" key="4">
    <source>
        <dbReference type="PROSITE" id="PS50089"/>
    </source>
</evidence>
<keyword evidence="1" id="KW-0479">Metal-binding</keyword>
<dbReference type="PROSITE" id="PS50089">
    <property type="entry name" value="ZF_RING_2"/>
    <property type="match status" value="1"/>
</dbReference>
<dbReference type="SUPFAM" id="SSF57850">
    <property type="entry name" value="RING/U-box"/>
    <property type="match status" value="1"/>
</dbReference>
<proteinExistence type="predicted"/>
<feature type="transmembrane region" description="Helical" evidence="3">
    <location>
        <begin position="6"/>
        <end position="27"/>
    </location>
</feature>
<keyword evidence="3" id="KW-0812">Transmembrane</keyword>
<dbReference type="InterPro" id="IPR051826">
    <property type="entry name" value="E3_ubiquitin-ligase_domain"/>
</dbReference>
<evidence type="ECO:0000313" key="6">
    <source>
        <dbReference type="Proteomes" id="UP001642464"/>
    </source>
</evidence>
<sequence length="151" mass="16536">MDTAALVVMMLFLLTPPTFFLILCWGYQYRGWRLDDASDTESGGANGASESTGNAAANGAGNAAGGASERPRHKKSIDKMTKAFQLLPEEITRNPSTCTICLDVIELGEKVKVLPCDHRYHNDCFLSWSTHKASKTKMWGIVQCPVCHLEA</sequence>